<organism evidence="3 4">
    <name type="scientific">Fodinicola feengrottensis</name>
    <dbReference type="NCBI Taxonomy" id="435914"/>
    <lineage>
        <taxon>Bacteria</taxon>
        <taxon>Bacillati</taxon>
        <taxon>Actinomycetota</taxon>
        <taxon>Actinomycetes</taxon>
        <taxon>Mycobacteriales</taxon>
        <taxon>Fodinicola</taxon>
    </lineage>
</organism>
<evidence type="ECO:0000256" key="1">
    <source>
        <dbReference type="ARBA" id="ARBA00023125"/>
    </source>
</evidence>
<dbReference type="Pfam" id="PF00440">
    <property type="entry name" value="TetR_N"/>
    <property type="match status" value="1"/>
</dbReference>
<evidence type="ECO:0000313" key="3">
    <source>
        <dbReference type="EMBL" id="GAA1680187.1"/>
    </source>
</evidence>
<name>A0ABN2H114_9ACTN</name>
<sequence>MAGRPRTITDEQLLAAVGSAVRAIGPIKLTMADVARTAGVSTGALVQRYGSKRGMLLAFLKAGSVGPGMRAAFEAAADPVDGIQAALAYGMAADQSPDEFANSLAFLHLDLSDPEFREVLAGYQESQLADLRSYLVIAGVERAGLAEVLTALRHGTQIAWAISRDGVLLDALRANVETVLAPYRKKK</sequence>
<accession>A0ABN2H114</accession>
<comment type="caution">
    <text evidence="3">The sequence shown here is derived from an EMBL/GenBank/DDBJ whole genome shotgun (WGS) entry which is preliminary data.</text>
</comment>
<dbReference type="Gene3D" id="1.10.357.10">
    <property type="entry name" value="Tetracycline Repressor, domain 2"/>
    <property type="match status" value="1"/>
</dbReference>
<reference evidence="3 4" key="1">
    <citation type="journal article" date="2019" name="Int. J. Syst. Evol. Microbiol.">
        <title>The Global Catalogue of Microorganisms (GCM) 10K type strain sequencing project: providing services to taxonomists for standard genome sequencing and annotation.</title>
        <authorList>
            <consortium name="The Broad Institute Genomics Platform"/>
            <consortium name="The Broad Institute Genome Sequencing Center for Infectious Disease"/>
            <person name="Wu L."/>
            <person name="Ma J."/>
        </authorList>
    </citation>
    <scope>NUCLEOTIDE SEQUENCE [LARGE SCALE GENOMIC DNA]</scope>
    <source>
        <strain evidence="3 4">JCM 14718</strain>
    </source>
</reference>
<dbReference type="InterPro" id="IPR036271">
    <property type="entry name" value="Tet_transcr_reg_TetR-rel_C_sf"/>
</dbReference>
<keyword evidence="4" id="KW-1185">Reference proteome</keyword>
<dbReference type="InterPro" id="IPR009057">
    <property type="entry name" value="Homeodomain-like_sf"/>
</dbReference>
<dbReference type="Proteomes" id="UP001500618">
    <property type="component" value="Unassembled WGS sequence"/>
</dbReference>
<dbReference type="EMBL" id="BAAANY010000009">
    <property type="protein sequence ID" value="GAA1680187.1"/>
    <property type="molecule type" value="Genomic_DNA"/>
</dbReference>
<dbReference type="RefSeq" id="WP_344311016.1">
    <property type="nucleotide sequence ID" value="NZ_BAAANY010000009.1"/>
</dbReference>
<protein>
    <submittedName>
        <fullName evidence="3">TetR/AcrR family transcriptional regulator</fullName>
    </submittedName>
</protein>
<evidence type="ECO:0000259" key="2">
    <source>
        <dbReference type="Pfam" id="PF00440"/>
    </source>
</evidence>
<proteinExistence type="predicted"/>
<dbReference type="SUPFAM" id="SSF46689">
    <property type="entry name" value="Homeodomain-like"/>
    <property type="match status" value="1"/>
</dbReference>
<feature type="domain" description="HTH tetR-type" evidence="2">
    <location>
        <begin position="28"/>
        <end position="58"/>
    </location>
</feature>
<gene>
    <name evidence="3" type="ORF">GCM10009765_31720</name>
</gene>
<dbReference type="InterPro" id="IPR001647">
    <property type="entry name" value="HTH_TetR"/>
</dbReference>
<dbReference type="SUPFAM" id="SSF48498">
    <property type="entry name" value="Tetracyclin repressor-like, C-terminal domain"/>
    <property type="match status" value="1"/>
</dbReference>
<evidence type="ECO:0000313" key="4">
    <source>
        <dbReference type="Proteomes" id="UP001500618"/>
    </source>
</evidence>
<keyword evidence="1" id="KW-0238">DNA-binding</keyword>